<dbReference type="Proteomes" id="UP000326241">
    <property type="component" value="Unassembled WGS sequence"/>
</dbReference>
<name>A0A5E6QH93_PSEFL</name>
<evidence type="ECO:0000256" key="1">
    <source>
        <dbReference type="SAM" id="MobiDB-lite"/>
    </source>
</evidence>
<organism evidence="3 4">
    <name type="scientific">Pseudomonas fluorescens</name>
    <dbReference type="NCBI Taxonomy" id="294"/>
    <lineage>
        <taxon>Bacteria</taxon>
        <taxon>Pseudomonadati</taxon>
        <taxon>Pseudomonadota</taxon>
        <taxon>Gammaproteobacteria</taxon>
        <taxon>Pseudomonadales</taxon>
        <taxon>Pseudomonadaceae</taxon>
        <taxon>Pseudomonas</taxon>
    </lineage>
</organism>
<dbReference type="RefSeq" id="WP_150774259.1">
    <property type="nucleotide sequence ID" value="NZ_CABVGZ010000007.1"/>
</dbReference>
<dbReference type="EMBL" id="CABVGZ010000007">
    <property type="protein sequence ID" value="VVM55331.1"/>
    <property type="molecule type" value="Genomic_DNA"/>
</dbReference>
<feature type="domain" description="Dermonecrotic toxin N-terminal" evidence="2">
    <location>
        <begin position="694"/>
        <end position="964"/>
    </location>
</feature>
<evidence type="ECO:0000259" key="2">
    <source>
        <dbReference type="Pfam" id="PF20178"/>
    </source>
</evidence>
<feature type="compositionally biased region" description="Polar residues" evidence="1">
    <location>
        <begin position="1"/>
        <end position="24"/>
    </location>
</feature>
<protein>
    <recommendedName>
        <fullName evidence="2">Dermonecrotic toxin N-terminal domain-containing protein</fullName>
    </recommendedName>
</protein>
<accession>A0A5E6QH93</accession>
<gene>
    <name evidence="3" type="ORF">PS624_01002</name>
</gene>
<dbReference type="InterPro" id="IPR046673">
    <property type="entry name" value="ToxA_N"/>
</dbReference>
<sequence length="1852" mass="207222">MPDQTTRALPSAPSPTLKTSTRLAKTTDDSLALRASRRWQNSSDGLRELYAASPGLRDSLNVLLQEKLQLDGEKTALRFAAIADHPERRVSLTEACAFVLQQPTLDVTLDQRSQVSGLAAGHPLFALKPLQVLEKLKALDPQQFHATRWANFWEARAPHAAVSRRERSLQFYREHLEATADMALARRTITAQQLKPLQQILDSPCGALLLDGQPIHTQQLALLLSNGSKVKLAGAWVISVDDPASASPLLYLPSRSVPVQFFKTRNEMENWLSRQGLVPTGLPGEHLRFEYTTLFDPLVSGSSDLFASRQQAQISALCNTNKGRPGLWEHGAQSLMQVDLLDRQRSTASIVASAPSASHQLPTFETDQKPLFGSLSAGIALGVRQAAIKREREALDTLLENDRNGAHKKACQDALNAIEAAEQACDKAVDTLLYQAQVSELSNTHKDFTALHQAHKDALYAEARLQLALGQLDTDQHALLKAVLDNTGANETNADVSVASLTLSMTETVGGTTSVQTEKLKGPFVITRSGALSDRDSPDSLLLYWPGSGGGLQAFANRRRLEREALMIQDNTPELTLQLNEIATAPLHACLDELLDDYKSKAAPISDKAEQADALEILRKNSRAALQVPVHAARSLAFAHVLEQDRSATLAEHLPDWLINLNSGERSALKKNLEAYIAAMRKSHQLMTLALEPRDDFTRKHLHARLRKDFSLEGDFSVQVELPDSTRTEPHYESGPGGHRKTTVIVPGATRSKIPLEDLAQLNIDNVQSVLNDSLSQRLIFLRAEVSATHKTDRIRLLNGINLTYLRKALPELDLPKAYEQKIRDAFIGTATEPVFVKEHRRESLIEPWRLMLTIQAESARLRKHISNDEAATLNTAIAASTPQAWLADGKRIALLPVSLKVGGKDTPREGPVTLSGVTFIEEQISGVTLLYLPESPDEQFLRRYDNLEAARQGLFRLCASDKWVTWLAGRTLQGDVKAHVGRIHQAVEKNFDALIEVGERWPQTTSLAAHLLDAHMGRLIEAHRGSSRSNDELFFERHALKGPRAFNYILMAIGMVPFVGTALALYQAWTAANQATAAFLRGEVGDGLAEIESMLLSLIDALLDVLPGEAIASPLSRTSRTLTRTRQLHQLVGNVATLHGKTQRQARHVLARFADYEYEKPLSLSSVQPATHGIYRNIYRHADGDFIERQGRLYQVELNTDSRSWRLSGNSRKTYKQPIALDESGHWDTWFGVYGTTLEGGALGGGNVAGHLADRLDPYWPPVIRQRLPRWWADRAFRRQLQLTDEVEHLADLCDARIPTSKKAIDAYEEASLAERPALRAASEAACLEDIRLESRRYAVLEELKPLTHGKKLKSVGDTQSEVAMKLTERYWQRASHVSDSIIPVTDGINVQSRVLNALPSHALPKRLKMLEEVRLLRVEYLKKLDQQQELKTLANQWYARVKLKADKAHLVEFVEEMNALYSDANLLYVRATQRFEIVKNHARHREVSWFYLLQRAAELRAHVYRALETQYDLPKIITTPAQRSQILQNCADLYTRFRLQMKIWTASYPQHFHMDVVEPLLNDLEQMTSRALAEVKTPSKAKSPGESVQRVFTTTDDNLIYGVEKWDSVTQRRRYERTRREGSVEIWEEGPDGKARLITPGNAETPATTPTALADLVTDAQQRLDAQVTYRATVESNADRGMLPVDLQHMMDSQAAELNTRADRIATVSAEHPIIGQLRSKADELIVTGRSVRTQRTFTSAKPTDGMLDDLIAENAVEIRRTRPIKQLSKRRGEEDYMQEYEVWNITAEPARLLWYAHFHYRSAAPAFRPFEKAHLKLPAHRYLTHADDANLPYSDIGPNSIVLVHFEGI</sequence>
<feature type="domain" description="Dermonecrotic toxin N-terminal" evidence="2">
    <location>
        <begin position="83"/>
        <end position="275"/>
    </location>
</feature>
<dbReference type="Pfam" id="PF20178">
    <property type="entry name" value="ToxA_N"/>
    <property type="match status" value="3"/>
</dbReference>
<evidence type="ECO:0000313" key="3">
    <source>
        <dbReference type="EMBL" id="VVM55331.1"/>
    </source>
</evidence>
<proteinExistence type="predicted"/>
<feature type="region of interest" description="Disordered" evidence="1">
    <location>
        <begin position="1"/>
        <end position="25"/>
    </location>
</feature>
<evidence type="ECO:0000313" key="4">
    <source>
        <dbReference type="Proteomes" id="UP000326241"/>
    </source>
</evidence>
<feature type="domain" description="Dermonecrotic toxin N-terminal" evidence="2">
    <location>
        <begin position="433"/>
        <end position="569"/>
    </location>
</feature>
<reference evidence="3 4" key="1">
    <citation type="submission" date="2019-09" db="EMBL/GenBank/DDBJ databases">
        <authorList>
            <person name="Chandra G."/>
            <person name="Truman W A."/>
        </authorList>
    </citation>
    <scope>NUCLEOTIDE SEQUENCE [LARGE SCALE GENOMIC DNA]</scope>
    <source>
        <strain evidence="3">PS624</strain>
    </source>
</reference>